<dbReference type="GO" id="GO:0012505">
    <property type="term" value="C:endomembrane system"/>
    <property type="evidence" value="ECO:0007669"/>
    <property type="project" value="UniProtKB-SubCell"/>
</dbReference>
<evidence type="ECO:0000256" key="9">
    <source>
        <dbReference type="ARBA" id="ARBA00038039"/>
    </source>
</evidence>
<dbReference type="FunFam" id="1.20.1280.290:FF:000011">
    <property type="entry name" value="PQ loop repeat protein"/>
    <property type="match status" value="1"/>
</dbReference>
<dbReference type="GO" id="GO:0015174">
    <property type="term" value="F:basic amino acid transmembrane transporter activity"/>
    <property type="evidence" value="ECO:0007669"/>
    <property type="project" value="UniProtKB-ARBA"/>
</dbReference>
<feature type="transmembrane region" description="Helical" evidence="11">
    <location>
        <begin position="12"/>
        <end position="31"/>
    </location>
</feature>
<evidence type="ECO:0000313" key="12">
    <source>
        <dbReference type="EMBL" id="CAF9911587.1"/>
    </source>
</evidence>
<dbReference type="AlphaFoldDB" id="A0A8H3I1M7"/>
<feature type="region of interest" description="Disordered" evidence="10">
    <location>
        <begin position="112"/>
        <end position="148"/>
    </location>
</feature>
<dbReference type="Gene3D" id="1.20.1280.290">
    <property type="match status" value="2"/>
</dbReference>
<accession>A0A8H3I1M7</accession>
<feature type="transmembrane region" description="Helical" evidence="11">
    <location>
        <begin position="204"/>
        <end position="223"/>
    </location>
</feature>
<evidence type="ECO:0000256" key="3">
    <source>
        <dbReference type="ARBA" id="ARBA00022448"/>
    </source>
</evidence>
<dbReference type="Pfam" id="PF04193">
    <property type="entry name" value="PQ-loop"/>
    <property type="match status" value="2"/>
</dbReference>
<name>A0A8H3I1M7_9LECA</name>
<dbReference type="InterPro" id="IPR006603">
    <property type="entry name" value="PQ-loop_rpt"/>
</dbReference>
<dbReference type="GO" id="GO:0015101">
    <property type="term" value="F:organic cation transmembrane transporter activity"/>
    <property type="evidence" value="ECO:0007669"/>
    <property type="project" value="UniProtKB-ARBA"/>
</dbReference>
<dbReference type="GO" id="GO:0015179">
    <property type="term" value="F:L-amino acid transmembrane transporter activity"/>
    <property type="evidence" value="ECO:0007669"/>
    <property type="project" value="UniProtKB-ARBA"/>
</dbReference>
<dbReference type="GO" id="GO:0034488">
    <property type="term" value="P:basic amino acid transmembrane export from vacuole"/>
    <property type="evidence" value="ECO:0007669"/>
    <property type="project" value="UniProtKB-ARBA"/>
</dbReference>
<evidence type="ECO:0000256" key="6">
    <source>
        <dbReference type="ARBA" id="ARBA00022737"/>
    </source>
</evidence>
<evidence type="ECO:0000313" key="13">
    <source>
        <dbReference type="Proteomes" id="UP000664169"/>
    </source>
</evidence>
<evidence type="ECO:0000256" key="5">
    <source>
        <dbReference type="ARBA" id="ARBA00022692"/>
    </source>
</evidence>
<feature type="transmembrane region" description="Helical" evidence="11">
    <location>
        <begin position="355"/>
        <end position="378"/>
    </location>
</feature>
<keyword evidence="5 11" id="KW-0812">Transmembrane</keyword>
<comment type="caution">
    <text evidence="12">The sequence shown here is derived from an EMBL/GenBank/DDBJ whole genome shotgun (WGS) entry which is preliminary data.</text>
</comment>
<gene>
    <name evidence="12" type="ORF">GOMPHAMPRED_007463</name>
</gene>
<evidence type="ECO:0000256" key="2">
    <source>
        <dbReference type="ARBA" id="ARBA00004127"/>
    </source>
</evidence>
<evidence type="ECO:0000256" key="11">
    <source>
        <dbReference type="SAM" id="Phobius"/>
    </source>
</evidence>
<feature type="transmembrane region" description="Helical" evidence="11">
    <location>
        <begin position="52"/>
        <end position="72"/>
    </location>
</feature>
<dbReference type="GO" id="GO:0098588">
    <property type="term" value="C:bounding membrane of organelle"/>
    <property type="evidence" value="ECO:0007669"/>
    <property type="project" value="UniProtKB-ARBA"/>
</dbReference>
<dbReference type="GO" id="GO:0005773">
    <property type="term" value="C:vacuole"/>
    <property type="evidence" value="ECO:0007669"/>
    <property type="project" value="UniProtKB-SubCell"/>
</dbReference>
<comment type="similarity">
    <text evidence="9">Belongs to the laat-1 family.</text>
</comment>
<evidence type="ECO:0000256" key="4">
    <source>
        <dbReference type="ARBA" id="ARBA00022554"/>
    </source>
</evidence>
<proteinExistence type="inferred from homology"/>
<evidence type="ECO:0000256" key="7">
    <source>
        <dbReference type="ARBA" id="ARBA00022989"/>
    </source>
</evidence>
<feature type="transmembrane region" description="Helical" evidence="11">
    <location>
        <begin position="78"/>
        <end position="101"/>
    </location>
</feature>
<dbReference type="SMART" id="SM00679">
    <property type="entry name" value="CTNS"/>
    <property type="match status" value="2"/>
</dbReference>
<dbReference type="GO" id="GO:0034490">
    <property type="term" value="P:basic amino acid transmembrane import into vacuole"/>
    <property type="evidence" value="ECO:0007669"/>
    <property type="project" value="UniProtKB-ARBA"/>
</dbReference>
<keyword evidence="8 11" id="KW-0472">Membrane</keyword>
<evidence type="ECO:0000256" key="1">
    <source>
        <dbReference type="ARBA" id="ARBA00004116"/>
    </source>
</evidence>
<dbReference type="InterPro" id="IPR051415">
    <property type="entry name" value="LAAT-1"/>
</dbReference>
<dbReference type="OrthoDB" id="8048523at2759"/>
<comment type="subcellular location">
    <subcellularLocation>
        <location evidence="2">Endomembrane system</location>
        <topology evidence="2">Multi-pass membrane protein</topology>
    </subcellularLocation>
    <subcellularLocation>
        <location evidence="1">Vacuole</location>
    </subcellularLocation>
</comment>
<organism evidence="12 13">
    <name type="scientific">Gomphillus americanus</name>
    <dbReference type="NCBI Taxonomy" id="1940652"/>
    <lineage>
        <taxon>Eukaryota</taxon>
        <taxon>Fungi</taxon>
        <taxon>Dikarya</taxon>
        <taxon>Ascomycota</taxon>
        <taxon>Pezizomycotina</taxon>
        <taxon>Lecanoromycetes</taxon>
        <taxon>OSLEUM clade</taxon>
        <taxon>Ostropomycetidae</taxon>
        <taxon>Ostropales</taxon>
        <taxon>Graphidaceae</taxon>
        <taxon>Gomphilloideae</taxon>
        <taxon>Gomphillus</taxon>
    </lineage>
</organism>
<evidence type="ECO:0000256" key="10">
    <source>
        <dbReference type="SAM" id="MobiDB-lite"/>
    </source>
</evidence>
<sequence length="390" mass="43272">MFPATRSVRLDIEAISGIMGSVSIACWLVVFSPQIIENFRRSSAEGLSLSFLLIWLLGDLFNILGGIFQGVLPTMLILAIYYTLADIVLLAQVLYYSGFLFGSKTSKDLIEESTETMPTETSPLMPRIASPTSERRANSPRSLTLPDGQHNINSFVSLRRSSSATSHSFLHNGIDGVHLSPATPLRDQQAEQTLPVQSALQSTIFNIGAVLLVCLAGVAGWYLSELRSQQSSYNHTPTEDGTRNEDLEFDTLGQVFGYLCAVLYLGSRIPQILLNHRRKSTEGVSMLFFLFACIGNLTYVLSIFAYKPACAKLGRTRGDVWDYVPVEKHHSPGRHFGCTEGQWAELYERYIWINLSWLIGSAGTLLLDLAVFAQFWIYHGNTPVSDSNVQ</sequence>
<dbReference type="PROSITE" id="PS51257">
    <property type="entry name" value="PROKAR_LIPOPROTEIN"/>
    <property type="match status" value="1"/>
</dbReference>
<feature type="transmembrane region" description="Helical" evidence="11">
    <location>
        <begin position="255"/>
        <end position="274"/>
    </location>
</feature>
<protein>
    <recommendedName>
        <fullName evidence="14">PQ-loop-domain-containing protein</fullName>
    </recommendedName>
</protein>
<dbReference type="PANTHER" id="PTHR16201:SF35">
    <property type="entry name" value="VACUOLAR AMINO ACID TRANSPORTER YPQ1-RELATED"/>
    <property type="match status" value="1"/>
</dbReference>
<dbReference type="PANTHER" id="PTHR16201">
    <property type="entry name" value="SEVEN TRANSMEMBRANE PROTEIN 1-RELATED"/>
    <property type="match status" value="1"/>
</dbReference>
<keyword evidence="7 11" id="KW-1133">Transmembrane helix</keyword>
<evidence type="ECO:0000256" key="8">
    <source>
        <dbReference type="ARBA" id="ARBA00023136"/>
    </source>
</evidence>
<keyword evidence="6" id="KW-0677">Repeat</keyword>
<keyword evidence="4" id="KW-0926">Vacuole</keyword>
<keyword evidence="13" id="KW-1185">Reference proteome</keyword>
<dbReference type="Proteomes" id="UP000664169">
    <property type="component" value="Unassembled WGS sequence"/>
</dbReference>
<evidence type="ECO:0008006" key="14">
    <source>
        <dbReference type="Google" id="ProtNLM"/>
    </source>
</evidence>
<keyword evidence="3" id="KW-0813">Transport</keyword>
<feature type="transmembrane region" description="Helical" evidence="11">
    <location>
        <begin position="286"/>
        <end position="306"/>
    </location>
</feature>
<dbReference type="EMBL" id="CAJPDQ010000006">
    <property type="protein sequence ID" value="CAF9911587.1"/>
    <property type="molecule type" value="Genomic_DNA"/>
</dbReference>
<reference evidence="12" key="1">
    <citation type="submission" date="2021-03" db="EMBL/GenBank/DDBJ databases">
        <authorList>
            <person name="Tagirdzhanova G."/>
        </authorList>
    </citation>
    <scope>NUCLEOTIDE SEQUENCE</scope>
</reference>